<evidence type="ECO:0008006" key="3">
    <source>
        <dbReference type="Google" id="ProtNLM"/>
    </source>
</evidence>
<dbReference type="AlphaFoldDB" id="A0A7X2TPM8"/>
<dbReference type="RefSeq" id="WP_154458676.1">
    <property type="nucleotide sequence ID" value="NZ_VUMV01000008.1"/>
</dbReference>
<dbReference type="SUPFAM" id="SSF56300">
    <property type="entry name" value="Metallo-dependent phosphatases"/>
    <property type="match status" value="1"/>
</dbReference>
<gene>
    <name evidence="1" type="ORF">FYJ60_10615</name>
</gene>
<comment type="caution">
    <text evidence="1">The sequence shown here is derived from an EMBL/GenBank/DDBJ whole genome shotgun (WGS) entry which is preliminary data.</text>
</comment>
<accession>A0A7X2TPM8</accession>
<protein>
    <recommendedName>
        <fullName evidence="3">Calcineurin-like phosphoesterase domain-containing protein</fullName>
    </recommendedName>
</protein>
<dbReference type="InterPro" id="IPR029052">
    <property type="entry name" value="Metallo-depent_PP-like"/>
</dbReference>
<evidence type="ECO:0000313" key="1">
    <source>
        <dbReference type="EMBL" id="MST82765.1"/>
    </source>
</evidence>
<keyword evidence="2" id="KW-1185">Reference proteome</keyword>
<dbReference type="EMBL" id="VUMV01000008">
    <property type="protein sequence ID" value="MST82765.1"/>
    <property type="molecule type" value="Genomic_DNA"/>
</dbReference>
<reference evidence="1 2" key="1">
    <citation type="submission" date="2019-08" db="EMBL/GenBank/DDBJ databases">
        <title>In-depth cultivation of the pig gut microbiome towards novel bacterial diversity and tailored functional studies.</title>
        <authorList>
            <person name="Wylensek D."/>
            <person name="Hitch T.C.A."/>
            <person name="Clavel T."/>
        </authorList>
    </citation>
    <scope>NUCLEOTIDE SEQUENCE [LARGE SCALE GENOMIC DNA]</scope>
    <source>
        <strain evidence="1 2">Oil+RF-744-WCA-WT-13</strain>
    </source>
</reference>
<dbReference type="Proteomes" id="UP000466864">
    <property type="component" value="Unassembled WGS sequence"/>
</dbReference>
<sequence length="200" mass="22837">MIKTLYEIFQHWSAKGSVYLLSDLHLDDDDCLLMDPDWIPPEEQIWIINNKVTRNDTFICLGDVGSSDYAAQIKAGHKVLLLGNHDRRKDYKDIFDEIYEGPLFISEKILLSHEPVYGLPWCLNIHGHDHNGIEPYAEGCKHLNLAANVCGYTPVSLGLLIKGGILADISSIHRQTIDRVAERKQMKEQFYRGIEMLSED</sequence>
<evidence type="ECO:0000313" key="2">
    <source>
        <dbReference type="Proteomes" id="UP000466864"/>
    </source>
</evidence>
<dbReference type="Gene3D" id="3.60.21.10">
    <property type="match status" value="1"/>
</dbReference>
<organism evidence="1 2">
    <name type="scientific">Bilifractor porci</name>
    <dbReference type="NCBI Taxonomy" id="2606636"/>
    <lineage>
        <taxon>Bacteria</taxon>
        <taxon>Bacillati</taxon>
        <taxon>Bacillota</taxon>
        <taxon>Clostridia</taxon>
        <taxon>Lachnospirales</taxon>
        <taxon>Lachnospiraceae</taxon>
        <taxon>Bilifractor</taxon>
    </lineage>
</organism>
<proteinExistence type="predicted"/>
<name>A0A7X2TPM8_9FIRM</name>